<dbReference type="Pfam" id="PF13102">
    <property type="entry name" value="Phage_int_SAM_5"/>
    <property type="match status" value="1"/>
</dbReference>
<dbReference type="Gene3D" id="1.10.443.10">
    <property type="entry name" value="Intergrase catalytic core"/>
    <property type="match status" value="1"/>
</dbReference>
<keyword evidence="4" id="KW-0233">DNA recombination</keyword>
<evidence type="ECO:0000256" key="2">
    <source>
        <dbReference type="ARBA" id="ARBA00022908"/>
    </source>
</evidence>
<name>A0ABP8HIA5_9BACT</name>
<feature type="domain" description="Core-binding (CB)" evidence="7">
    <location>
        <begin position="105"/>
        <end position="186"/>
    </location>
</feature>
<dbReference type="PROSITE" id="PS51898">
    <property type="entry name" value="TYR_RECOMBINASE"/>
    <property type="match status" value="1"/>
</dbReference>
<evidence type="ECO:0000259" key="7">
    <source>
        <dbReference type="PROSITE" id="PS51900"/>
    </source>
</evidence>
<dbReference type="SUPFAM" id="SSF56349">
    <property type="entry name" value="DNA breaking-rejoining enzymes"/>
    <property type="match status" value="1"/>
</dbReference>
<evidence type="ECO:0000256" key="4">
    <source>
        <dbReference type="ARBA" id="ARBA00023172"/>
    </source>
</evidence>
<evidence type="ECO:0000256" key="5">
    <source>
        <dbReference type="PROSITE-ProRule" id="PRU01248"/>
    </source>
</evidence>
<evidence type="ECO:0000313" key="8">
    <source>
        <dbReference type="EMBL" id="GAA4339589.1"/>
    </source>
</evidence>
<organism evidence="8 9">
    <name type="scientific">Flaviaesturariibacter amylovorans</name>
    <dbReference type="NCBI Taxonomy" id="1084520"/>
    <lineage>
        <taxon>Bacteria</taxon>
        <taxon>Pseudomonadati</taxon>
        <taxon>Bacteroidota</taxon>
        <taxon>Chitinophagia</taxon>
        <taxon>Chitinophagales</taxon>
        <taxon>Chitinophagaceae</taxon>
        <taxon>Flaviaestuariibacter</taxon>
    </lineage>
</organism>
<accession>A0ABP8HIA5</accession>
<dbReference type="InterPro" id="IPR044068">
    <property type="entry name" value="CB"/>
</dbReference>
<dbReference type="PANTHER" id="PTHR30349:SF64">
    <property type="entry name" value="PROPHAGE INTEGRASE INTD-RELATED"/>
    <property type="match status" value="1"/>
</dbReference>
<dbReference type="InterPro" id="IPR050090">
    <property type="entry name" value="Tyrosine_recombinase_XerCD"/>
</dbReference>
<dbReference type="InterPro" id="IPR013762">
    <property type="entry name" value="Integrase-like_cat_sf"/>
</dbReference>
<dbReference type="InterPro" id="IPR011010">
    <property type="entry name" value="DNA_brk_join_enz"/>
</dbReference>
<evidence type="ECO:0000313" key="9">
    <source>
        <dbReference type="Proteomes" id="UP001501725"/>
    </source>
</evidence>
<dbReference type="InterPro" id="IPR002104">
    <property type="entry name" value="Integrase_catalytic"/>
</dbReference>
<dbReference type="Gene3D" id="1.10.150.130">
    <property type="match status" value="1"/>
</dbReference>
<keyword evidence="3 5" id="KW-0238">DNA-binding</keyword>
<evidence type="ECO:0000256" key="3">
    <source>
        <dbReference type="ARBA" id="ARBA00023125"/>
    </source>
</evidence>
<dbReference type="PROSITE" id="PS51900">
    <property type="entry name" value="CB"/>
    <property type="match status" value="1"/>
</dbReference>
<dbReference type="Proteomes" id="UP001501725">
    <property type="component" value="Unassembled WGS sequence"/>
</dbReference>
<gene>
    <name evidence="8" type="ORF">GCM10023184_36800</name>
</gene>
<dbReference type="PANTHER" id="PTHR30349">
    <property type="entry name" value="PHAGE INTEGRASE-RELATED"/>
    <property type="match status" value="1"/>
</dbReference>
<dbReference type="InterPro" id="IPR010998">
    <property type="entry name" value="Integrase_recombinase_N"/>
</dbReference>
<evidence type="ECO:0000259" key="6">
    <source>
        <dbReference type="PROSITE" id="PS51898"/>
    </source>
</evidence>
<proteinExistence type="inferred from homology"/>
<comment type="similarity">
    <text evidence="1">Belongs to the 'phage' integrase family.</text>
</comment>
<dbReference type="InterPro" id="IPR025269">
    <property type="entry name" value="SAM-like_dom"/>
</dbReference>
<reference evidence="9" key="1">
    <citation type="journal article" date="2019" name="Int. J. Syst. Evol. Microbiol.">
        <title>The Global Catalogue of Microorganisms (GCM) 10K type strain sequencing project: providing services to taxonomists for standard genome sequencing and annotation.</title>
        <authorList>
            <consortium name="The Broad Institute Genomics Platform"/>
            <consortium name="The Broad Institute Genome Sequencing Center for Infectious Disease"/>
            <person name="Wu L."/>
            <person name="Ma J."/>
        </authorList>
    </citation>
    <scope>NUCLEOTIDE SEQUENCE [LARGE SCALE GENOMIC DNA]</scope>
    <source>
        <strain evidence="9">JCM 17919</strain>
    </source>
</reference>
<dbReference type="EMBL" id="BAABGY010000011">
    <property type="protein sequence ID" value="GAA4339589.1"/>
    <property type="molecule type" value="Genomic_DNA"/>
</dbReference>
<protein>
    <submittedName>
        <fullName evidence="8">Site-specific integrase</fullName>
    </submittedName>
</protein>
<sequence>MQVYKPSVSFLLDTRKEKLDGTFPLKLVVYCRPEKKRYSTGLDFTKEEWEKLNGARLKDESLKEKKIKTQILVTKAESIIEKLEPFSFFAFEAAFFKQAVGKLDLTLKHWFDQYVSKLEQEGREGTRISYRTTLNSLLNYWSNLKLTDITKEFLVGYETAMKRQGKSPSTIGIYLRQLRAIINQAIEQGALKAEQYPFKSYDIPGARNVKKALSDEQLQKILSYAPASANEEKALDFWILSYLCNGMNMTDILHLKPENIDRTFLYYIRQKTIRTRKKDLRPIKVPLHPKAKMIIEKWRAKLNETPYLFPVLDADISPKTVKHRVQKFIKQVNEGMEQIRVKLEIDQKCTTYACRHSFSTRLMRKGASSQLIKESLGHSSVAVTENYLGDFADDVKLDFANMLTEFK</sequence>
<dbReference type="Pfam" id="PF17293">
    <property type="entry name" value="Arm-DNA-bind_5"/>
    <property type="match status" value="1"/>
</dbReference>
<dbReference type="Pfam" id="PF00589">
    <property type="entry name" value="Phage_integrase"/>
    <property type="match status" value="1"/>
</dbReference>
<keyword evidence="9" id="KW-1185">Reference proteome</keyword>
<feature type="domain" description="Tyr recombinase" evidence="6">
    <location>
        <begin position="208"/>
        <end position="401"/>
    </location>
</feature>
<keyword evidence="2" id="KW-0229">DNA integration</keyword>
<evidence type="ECO:0000256" key="1">
    <source>
        <dbReference type="ARBA" id="ARBA00008857"/>
    </source>
</evidence>
<comment type="caution">
    <text evidence="8">The sequence shown here is derived from an EMBL/GenBank/DDBJ whole genome shotgun (WGS) entry which is preliminary data.</text>
</comment>
<dbReference type="InterPro" id="IPR035386">
    <property type="entry name" value="Arm-DNA-bind_5"/>
</dbReference>
<dbReference type="RefSeq" id="WP_345257298.1">
    <property type="nucleotide sequence ID" value="NZ_BAABGY010000011.1"/>
</dbReference>